<sequence>MKRNLLFPALPNMNIVNKMDKRYTFASSPIPTNGNNNNLSLVPIPTRLFHPPNLNSSPINQNSTYNSTPISYNPPEEFQSHRPPSPIPGPSQSLEKPTKKTSKKGHKPPKVLIFHHKKSSKSKKTIILKYTQLWPHTTYVVCINYQLAIHPLTHFSVVQLLFTDISLLLSNMPNRCSVANCSSNYDGTNYTPVFEMANHWSKELQDEWRRFLHRNNAWELAKVFICSKYFNDDDVLLHFDIPMVQ</sequence>
<dbReference type="EMBL" id="JAKMXF010000177">
    <property type="protein sequence ID" value="KAI6655805.1"/>
    <property type="molecule type" value="Genomic_DNA"/>
</dbReference>
<reference evidence="8 9" key="1">
    <citation type="journal article" date="2023" name="BMC Biol.">
        <title>The compact genome of the sponge Oopsacas minuta (Hexactinellida) is lacking key metazoan core genes.</title>
        <authorList>
            <person name="Santini S."/>
            <person name="Schenkelaars Q."/>
            <person name="Jourda C."/>
            <person name="Duchesne M."/>
            <person name="Belahbib H."/>
            <person name="Rocher C."/>
            <person name="Selva M."/>
            <person name="Riesgo A."/>
            <person name="Vervoort M."/>
            <person name="Leys S.P."/>
            <person name="Kodjabachian L."/>
            <person name="Le Bivic A."/>
            <person name="Borchiellini C."/>
            <person name="Claverie J.M."/>
            <person name="Renard E."/>
        </authorList>
    </citation>
    <scope>NUCLEOTIDE SEQUENCE [LARGE SCALE GENOMIC DNA]</scope>
    <source>
        <strain evidence="8">SPO-2</strain>
    </source>
</reference>
<name>A0AAV7K4R9_9METZ</name>
<evidence type="ECO:0000313" key="8">
    <source>
        <dbReference type="EMBL" id="KAI6655805.1"/>
    </source>
</evidence>
<proteinExistence type="predicted"/>
<protein>
    <recommendedName>
        <fullName evidence="7">THAP-type domain-containing protein</fullName>
    </recommendedName>
</protein>
<dbReference type="GO" id="GO:0008270">
    <property type="term" value="F:zinc ion binding"/>
    <property type="evidence" value="ECO:0007669"/>
    <property type="project" value="UniProtKB-KW"/>
</dbReference>
<keyword evidence="4 5" id="KW-0238">DNA-binding</keyword>
<feature type="domain" description="THAP-type" evidence="7">
    <location>
        <begin position="172"/>
        <end position="245"/>
    </location>
</feature>
<keyword evidence="9" id="KW-1185">Reference proteome</keyword>
<dbReference type="InterPro" id="IPR006612">
    <property type="entry name" value="THAP_Znf"/>
</dbReference>
<keyword evidence="2 5" id="KW-0863">Zinc-finger</keyword>
<evidence type="ECO:0000256" key="1">
    <source>
        <dbReference type="ARBA" id="ARBA00022723"/>
    </source>
</evidence>
<gene>
    <name evidence="8" type="ORF">LOD99_1947</name>
</gene>
<feature type="region of interest" description="Disordered" evidence="6">
    <location>
        <begin position="52"/>
        <end position="109"/>
    </location>
</feature>
<feature type="compositionally biased region" description="Basic residues" evidence="6">
    <location>
        <begin position="99"/>
        <end position="109"/>
    </location>
</feature>
<accession>A0AAV7K4R9</accession>
<dbReference type="AlphaFoldDB" id="A0AAV7K4R9"/>
<feature type="compositionally biased region" description="Polar residues" evidence="6">
    <location>
        <begin position="53"/>
        <end position="71"/>
    </location>
</feature>
<evidence type="ECO:0000256" key="4">
    <source>
        <dbReference type="ARBA" id="ARBA00023125"/>
    </source>
</evidence>
<organism evidence="8 9">
    <name type="scientific">Oopsacas minuta</name>
    <dbReference type="NCBI Taxonomy" id="111878"/>
    <lineage>
        <taxon>Eukaryota</taxon>
        <taxon>Metazoa</taxon>
        <taxon>Porifera</taxon>
        <taxon>Hexactinellida</taxon>
        <taxon>Hexasterophora</taxon>
        <taxon>Lyssacinosida</taxon>
        <taxon>Leucopsacidae</taxon>
        <taxon>Oopsacas</taxon>
    </lineage>
</organism>
<evidence type="ECO:0000256" key="2">
    <source>
        <dbReference type="ARBA" id="ARBA00022771"/>
    </source>
</evidence>
<evidence type="ECO:0000256" key="6">
    <source>
        <dbReference type="SAM" id="MobiDB-lite"/>
    </source>
</evidence>
<evidence type="ECO:0000259" key="7">
    <source>
        <dbReference type="PROSITE" id="PS50950"/>
    </source>
</evidence>
<evidence type="ECO:0000313" key="9">
    <source>
        <dbReference type="Proteomes" id="UP001165289"/>
    </source>
</evidence>
<evidence type="ECO:0000256" key="5">
    <source>
        <dbReference type="PROSITE-ProRule" id="PRU00309"/>
    </source>
</evidence>
<dbReference type="GO" id="GO:0003677">
    <property type="term" value="F:DNA binding"/>
    <property type="evidence" value="ECO:0007669"/>
    <property type="project" value="UniProtKB-UniRule"/>
</dbReference>
<keyword evidence="3" id="KW-0862">Zinc</keyword>
<evidence type="ECO:0000256" key="3">
    <source>
        <dbReference type="ARBA" id="ARBA00022833"/>
    </source>
</evidence>
<keyword evidence="1" id="KW-0479">Metal-binding</keyword>
<comment type="caution">
    <text evidence="8">The sequence shown here is derived from an EMBL/GenBank/DDBJ whole genome shotgun (WGS) entry which is preliminary data.</text>
</comment>
<dbReference type="SUPFAM" id="SSF57716">
    <property type="entry name" value="Glucocorticoid receptor-like (DNA-binding domain)"/>
    <property type="match status" value="1"/>
</dbReference>
<dbReference type="PROSITE" id="PS50950">
    <property type="entry name" value="ZF_THAP"/>
    <property type="match status" value="1"/>
</dbReference>
<dbReference type="Proteomes" id="UP001165289">
    <property type="component" value="Unassembled WGS sequence"/>
</dbReference>